<gene>
    <name evidence="1" type="ORF">ACFQE0_00620</name>
</gene>
<dbReference type="EMBL" id="JBHSWN010000001">
    <property type="protein sequence ID" value="MFC6788263.1"/>
    <property type="molecule type" value="Genomic_DNA"/>
</dbReference>
<dbReference type="RefSeq" id="WP_378966094.1">
    <property type="nucleotide sequence ID" value="NZ_JBHSWN010000001.1"/>
</dbReference>
<name>A0ABW2BCZ4_9HYPH</name>
<comment type="caution">
    <text evidence="1">The sequence shown here is derived from an EMBL/GenBank/DDBJ whole genome shotgun (WGS) entry which is preliminary data.</text>
</comment>
<reference evidence="2" key="1">
    <citation type="journal article" date="2019" name="Int. J. Syst. Evol. Microbiol.">
        <title>The Global Catalogue of Microorganisms (GCM) 10K type strain sequencing project: providing services to taxonomists for standard genome sequencing and annotation.</title>
        <authorList>
            <consortium name="The Broad Institute Genomics Platform"/>
            <consortium name="The Broad Institute Genome Sequencing Center for Infectious Disease"/>
            <person name="Wu L."/>
            <person name="Ma J."/>
        </authorList>
    </citation>
    <scope>NUCLEOTIDE SEQUENCE [LARGE SCALE GENOMIC DNA]</scope>
    <source>
        <strain evidence="2">CCUG 48316</strain>
    </source>
</reference>
<accession>A0ABW2BCZ4</accession>
<evidence type="ECO:0000313" key="2">
    <source>
        <dbReference type="Proteomes" id="UP001596292"/>
    </source>
</evidence>
<evidence type="ECO:0000313" key="1">
    <source>
        <dbReference type="EMBL" id="MFC6788263.1"/>
    </source>
</evidence>
<proteinExistence type="predicted"/>
<dbReference type="Proteomes" id="UP001596292">
    <property type="component" value="Unassembled WGS sequence"/>
</dbReference>
<protein>
    <submittedName>
        <fullName evidence="1">Uncharacterized protein</fullName>
    </submittedName>
</protein>
<keyword evidence="2" id="KW-1185">Reference proteome</keyword>
<sequence length="223" mass="24941">MTTITTLAVREIENEGRILDTDLGAALGYEKPSAIRQLIARHMDALLALGGLPHRVENPGAKGGRPSMAYWLNEQQALYITLKSNTPTAQTVTVEVIKVFTAWRHGKLVPAQPLIPNFTDPEEAAVAWLEEQYGSRAPAAGSVFPHPTYHRASLGRSRRPLRYGKGTRVAVLTWTEGASFRNRPQVFTEWSKAERMSVWTHCLFSPEPFQQPFGSWSRSLRFA</sequence>
<organism evidence="1 2">
    <name type="scientific">Methylobacterium komagatae</name>
    <dbReference type="NCBI Taxonomy" id="374425"/>
    <lineage>
        <taxon>Bacteria</taxon>
        <taxon>Pseudomonadati</taxon>
        <taxon>Pseudomonadota</taxon>
        <taxon>Alphaproteobacteria</taxon>
        <taxon>Hyphomicrobiales</taxon>
        <taxon>Methylobacteriaceae</taxon>
        <taxon>Methylobacterium</taxon>
    </lineage>
</organism>